<dbReference type="OrthoDB" id="6783964at2759"/>
<evidence type="ECO:0000313" key="2">
    <source>
        <dbReference type="Proteomes" id="UP001152320"/>
    </source>
</evidence>
<comment type="caution">
    <text evidence="1">The sequence shown here is derived from an EMBL/GenBank/DDBJ whole genome shotgun (WGS) entry which is preliminary data.</text>
</comment>
<protein>
    <submittedName>
        <fullName evidence="1">Uncharacterized protein</fullName>
    </submittedName>
</protein>
<dbReference type="PANTHER" id="PTHR33480">
    <property type="entry name" value="SET DOMAIN-CONTAINING PROTEIN-RELATED"/>
    <property type="match status" value="1"/>
</dbReference>
<dbReference type="EMBL" id="JAIZAY010000001">
    <property type="protein sequence ID" value="KAJ8049220.1"/>
    <property type="molecule type" value="Genomic_DNA"/>
</dbReference>
<dbReference type="PANTHER" id="PTHR33480:SF1">
    <property type="entry name" value="TYR RECOMBINASE DOMAIN-CONTAINING PROTEIN"/>
    <property type="match status" value="1"/>
</dbReference>
<evidence type="ECO:0000313" key="1">
    <source>
        <dbReference type="EMBL" id="KAJ8049220.1"/>
    </source>
</evidence>
<keyword evidence="2" id="KW-1185">Reference proteome</keyword>
<gene>
    <name evidence="1" type="ORF">HOLleu_01860</name>
</gene>
<sequence>MERLLHQGNFTHNRFVLTEGKGEVIPVRRPDEETAAEAYSPCPPSLNTLSQRKFGKSNELPDAEGIMKFSSFLSREINKSFHDLEGINEIEERSKKYRRAQSVVLAKLAFFNKRRPGEAEQLTGKRGRKVPLMIPKDCDALMNKLIVLRNSAGISKKKKKFGRFGAVTPIRATDSIRELTQEAGLNSPQLIRLTKVRKYVATMSQVFALNEGHTEWLADRLGHSVRVHKEHYRLPNTILEKAKIAKLLLAIDSGMASSFAGKTLEEITFDGKLMFLRFSWSSTSFLYI</sequence>
<dbReference type="Proteomes" id="UP001152320">
    <property type="component" value="Chromosome 1"/>
</dbReference>
<organism evidence="1 2">
    <name type="scientific">Holothuria leucospilota</name>
    <name type="common">Black long sea cucumber</name>
    <name type="synonym">Mertensiothuria leucospilota</name>
    <dbReference type="NCBI Taxonomy" id="206669"/>
    <lineage>
        <taxon>Eukaryota</taxon>
        <taxon>Metazoa</taxon>
        <taxon>Echinodermata</taxon>
        <taxon>Eleutherozoa</taxon>
        <taxon>Echinozoa</taxon>
        <taxon>Holothuroidea</taxon>
        <taxon>Aspidochirotacea</taxon>
        <taxon>Aspidochirotida</taxon>
        <taxon>Holothuriidae</taxon>
        <taxon>Holothuria</taxon>
    </lineage>
</organism>
<accession>A0A9Q1CR00</accession>
<proteinExistence type="predicted"/>
<reference evidence="1" key="1">
    <citation type="submission" date="2021-10" db="EMBL/GenBank/DDBJ databases">
        <title>Tropical sea cucumber genome reveals ecological adaptation and Cuvierian tubules defense mechanism.</title>
        <authorList>
            <person name="Chen T."/>
        </authorList>
    </citation>
    <scope>NUCLEOTIDE SEQUENCE</scope>
    <source>
        <strain evidence="1">Nanhai2018</strain>
        <tissue evidence="1">Muscle</tissue>
    </source>
</reference>
<dbReference type="AlphaFoldDB" id="A0A9Q1CR00"/>
<name>A0A9Q1CR00_HOLLE</name>